<evidence type="ECO:0000259" key="6">
    <source>
        <dbReference type="Pfam" id="PF02826"/>
    </source>
</evidence>
<feature type="domain" description="D-isomer specific 2-hydroxyacid dehydrogenase NAD-binding" evidence="6">
    <location>
        <begin position="109"/>
        <end position="282"/>
    </location>
</feature>
<dbReference type="InterPro" id="IPR050857">
    <property type="entry name" value="D-2-hydroxyacid_DH"/>
</dbReference>
<protein>
    <submittedName>
        <fullName evidence="7">D-3-phosphoglycerate dehydrogenase</fullName>
    </submittedName>
</protein>
<dbReference type="RefSeq" id="WP_072344210.1">
    <property type="nucleotide sequence ID" value="NZ_FPKU01000002.1"/>
</dbReference>
<evidence type="ECO:0000256" key="1">
    <source>
        <dbReference type="ARBA" id="ARBA00005854"/>
    </source>
</evidence>
<accession>A0A1K2I0E2</accession>
<dbReference type="InterPro" id="IPR029753">
    <property type="entry name" value="D-isomer_DH_CS"/>
</dbReference>
<dbReference type="GO" id="GO:0051287">
    <property type="term" value="F:NAD binding"/>
    <property type="evidence" value="ECO:0007669"/>
    <property type="project" value="InterPro"/>
</dbReference>
<dbReference type="Pfam" id="PF00389">
    <property type="entry name" value="2-Hacid_dh"/>
    <property type="match status" value="1"/>
</dbReference>
<evidence type="ECO:0000256" key="2">
    <source>
        <dbReference type="ARBA" id="ARBA00023002"/>
    </source>
</evidence>
<evidence type="ECO:0000256" key="4">
    <source>
        <dbReference type="RuleBase" id="RU003719"/>
    </source>
</evidence>
<dbReference type="InterPro" id="IPR006140">
    <property type="entry name" value="D-isomer_DH_NAD-bd"/>
</dbReference>
<evidence type="ECO:0000256" key="3">
    <source>
        <dbReference type="ARBA" id="ARBA00023027"/>
    </source>
</evidence>
<keyword evidence="8" id="KW-1185">Reference proteome</keyword>
<sequence>MIILLDDAYRQGCGDRFAGHDVRWFPSSITDPGALAEAMRDAEVVGFRRVLPFAFSPDMVSHAEGLKFIHRSGSGADWFDMTLLSELGILVAVNSGFNSPSVAEHTVVLTLLCLRRTLDFIASMERGEWLRDLPGAPVMMLSGKTVGVIGVGAIGSKVIRAMTGLGARVLCAQRDDAVTLPEGAQWADIDTIVEQADVLTLHVPLVPETHHMIGAREFARMKPNAVLINTSRGPVVDQKALIAALEAGRIRAAGLDVFEDEPLAPDHILRRMPNVITTPHVGGAGIEIIEMQVEGTLSNIARYVEGLCPERLVNPGILSSPALRARHLARS</sequence>
<dbReference type="OrthoDB" id="9793626at2"/>
<organism evidence="7 8">
    <name type="scientific">Devosia enhydra</name>
    <dbReference type="NCBI Taxonomy" id="665118"/>
    <lineage>
        <taxon>Bacteria</taxon>
        <taxon>Pseudomonadati</taxon>
        <taxon>Pseudomonadota</taxon>
        <taxon>Alphaproteobacteria</taxon>
        <taxon>Hyphomicrobiales</taxon>
        <taxon>Devosiaceae</taxon>
        <taxon>Devosia</taxon>
    </lineage>
</organism>
<dbReference type="SUPFAM" id="SSF51735">
    <property type="entry name" value="NAD(P)-binding Rossmann-fold domains"/>
    <property type="match status" value="1"/>
</dbReference>
<dbReference type="PANTHER" id="PTHR42789">
    <property type="entry name" value="D-ISOMER SPECIFIC 2-HYDROXYACID DEHYDROGENASE FAMILY PROTEIN (AFU_ORTHOLOGUE AFUA_6G10090)"/>
    <property type="match status" value="1"/>
</dbReference>
<dbReference type="PROSITE" id="PS00671">
    <property type="entry name" value="D_2_HYDROXYACID_DH_3"/>
    <property type="match status" value="1"/>
</dbReference>
<comment type="similarity">
    <text evidence="1 4">Belongs to the D-isomer specific 2-hydroxyacid dehydrogenase family.</text>
</comment>
<dbReference type="EMBL" id="FPKU01000002">
    <property type="protein sequence ID" value="SFZ85667.1"/>
    <property type="molecule type" value="Genomic_DNA"/>
</dbReference>
<reference evidence="7 8" key="1">
    <citation type="submission" date="2016-11" db="EMBL/GenBank/DDBJ databases">
        <authorList>
            <person name="Jaros S."/>
            <person name="Januszkiewicz K."/>
            <person name="Wedrychowicz H."/>
        </authorList>
    </citation>
    <scope>NUCLEOTIDE SEQUENCE [LARGE SCALE GENOMIC DNA]</scope>
    <source>
        <strain evidence="7 8">ATCC 23634</strain>
    </source>
</reference>
<evidence type="ECO:0000313" key="7">
    <source>
        <dbReference type="EMBL" id="SFZ85667.1"/>
    </source>
</evidence>
<dbReference type="AlphaFoldDB" id="A0A1K2I0E2"/>
<gene>
    <name evidence="7" type="ORF">SAMN02983003_2835</name>
</gene>
<dbReference type="Proteomes" id="UP000183447">
    <property type="component" value="Unassembled WGS sequence"/>
</dbReference>
<dbReference type="InterPro" id="IPR036291">
    <property type="entry name" value="NAD(P)-bd_dom_sf"/>
</dbReference>
<dbReference type="Pfam" id="PF02826">
    <property type="entry name" value="2-Hacid_dh_C"/>
    <property type="match status" value="1"/>
</dbReference>
<dbReference type="PROSITE" id="PS00670">
    <property type="entry name" value="D_2_HYDROXYACID_DH_2"/>
    <property type="match status" value="1"/>
</dbReference>
<evidence type="ECO:0000313" key="8">
    <source>
        <dbReference type="Proteomes" id="UP000183447"/>
    </source>
</evidence>
<dbReference type="GO" id="GO:0016616">
    <property type="term" value="F:oxidoreductase activity, acting on the CH-OH group of donors, NAD or NADP as acceptor"/>
    <property type="evidence" value="ECO:0007669"/>
    <property type="project" value="InterPro"/>
</dbReference>
<dbReference type="STRING" id="665118.SAMN02983003_2835"/>
<name>A0A1K2I0E2_9HYPH</name>
<dbReference type="PANTHER" id="PTHR42789:SF1">
    <property type="entry name" value="D-ISOMER SPECIFIC 2-HYDROXYACID DEHYDROGENASE FAMILY PROTEIN (AFU_ORTHOLOGUE AFUA_6G10090)"/>
    <property type="match status" value="1"/>
</dbReference>
<proteinExistence type="inferred from homology"/>
<dbReference type="SUPFAM" id="SSF52283">
    <property type="entry name" value="Formate/glycerate dehydrogenase catalytic domain-like"/>
    <property type="match status" value="1"/>
</dbReference>
<feature type="domain" description="D-isomer specific 2-hydroxyacid dehydrogenase catalytic" evidence="5">
    <location>
        <begin position="20"/>
        <end position="314"/>
    </location>
</feature>
<dbReference type="FunFam" id="3.40.50.720:FF:000203">
    <property type="entry name" value="D-3-phosphoglycerate dehydrogenase (SerA)"/>
    <property type="match status" value="1"/>
</dbReference>
<keyword evidence="3" id="KW-0520">NAD</keyword>
<dbReference type="Gene3D" id="3.40.50.720">
    <property type="entry name" value="NAD(P)-binding Rossmann-like Domain"/>
    <property type="match status" value="2"/>
</dbReference>
<keyword evidence="2 4" id="KW-0560">Oxidoreductase</keyword>
<evidence type="ECO:0000259" key="5">
    <source>
        <dbReference type="Pfam" id="PF00389"/>
    </source>
</evidence>
<dbReference type="InterPro" id="IPR006139">
    <property type="entry name" value="D-isomer_2_OHA_DH_cat_dom"/>
</dbReference>